<keyword evidence="8" id="KW-1185">Reference proteome</keyword>
<evidence type="ECO:0000256" key="4">
    <source>
        <dbReference type="ARBA" id="ARBA00023163"/>
    </source>
</evidence>
<protein>
    <submittedName>
        <fullName evidence="7">TetR family transcriptional regulator</fullName>
    </submittedName>
</protein>
<dbReference type="EMBL" id="JAABOQ010000008">
    <property type="protein sequence ID" value="NER18972.1"/>
    <property type="molecule type" value="Genomic_DNA"/>
</dbReference>
<feature type="DNA-binding region" description="H-T-H motif" evidence="5">
    <location>
        <begin position="22"/>
        <end position="41"/>
    </location>
</feature>
<dbReference type="RefSeq" id="WP_164033654.1">
    <property type="nucleotide sequence ID" value="NZ_JAABOQ010000008.1"/>
</dbReference>
<sequence>MKNKILHKATELFLDIGFKSVTMDDLAEEMGISKKTIYTHYENKTKLVEASTFHLFDKICTGIDAICESTPNPIEELYHIKRFVMLHLKNEKSSPQYQLKKYYPKIYTNLSWKQFEVMHESVSENLQRGMDQGIFRKDLDVDFVSRMYFNGMSGIKDDQLFPKEKYAADNLMESYLEYHLRAIVTEKGLETLNHFIQSNR</sequence>
<evidence type="ECO:0000256" key="2">
    <source>
        <dbReference type="ARBA" id="ARBA00023015"/>
    </source>
</evidence>
<evidence type="ECO:0000313" key="8">
    <source>
        <dbReference type="Proteomes" id="UP000474296"/>
    </source>
</evidence>
<feature type="domain" description="HTH tetR-type" evidence="6">
    <location>
        <begin position="1"/>
        <end position="59"/>
    </location>
</feature>
<organism evidence="7 8">
    <name type="scientific">Spongiivirga citrea</name>
    <dbReference type="NCBI Taxonomy" id="1481457"/>
    <lineage>
        <taxon>Bacteria</taxon>
        <taxon>Pseudomonadati</taxon>
        <taxon>Bacteroidota</taxon>
        <taxon>Flavobacteriia</taxon>
        <taxon>Flavobacteriales</taxon>
        <taxon>Flavobacteriaceae</taxon>
        <taxon>Spongiivirga</taxon>
    </lineage>
</organism>
<dbReference type="InterPro" id="IPR036271">
    <property type="entry name" value="Tet_transcr_reg_TetR-rel_C_sf"/>
</dbReference>
<evidence type="ECO:0000256" key="3">
    <source>
        <dbReference type="ARBA" id="ARBA00023125"/>
    </source>
</evidence>
<dbReference type="AlphaFoldDB" id="A0A6M0CMT6"/>
<gene>
    <name evidence="7" type="ORF">GWK10_17285</name>
</gene>
<keyword evidence="2" id="KW-0805">Transcription regulation</keyword>
<keyword evidence="3 5" id="KW-0238">DNA-binding</keyword>
<dbReference type="InterPro" id="IPR009057">
    <property type="entry name" value="Homeodomain-like_sf"/>
</dbReference>
<evidence type="ECO:0000259" key="6">
    <source>
        <dbReference type="PROSITE" id="PS50977"/>
    </source>
</evidence>
<dbReference type="InterPro" id="IPR001647">
    <property type="entry name" value="HTH_TetR"/>
</dbReference>
<dbReference type="PRINTS" id="PR00455">
    <property type="entry name" value="HTHTETR"/>
</dbReference>
<dbReference type="InterPro" id="IPR050109">
    <property type="entry name" value="HTH-type_TetR-like_transc_reg"/>
</dbReference>
<evidence type="ECO:0000313" key="7">
    <source>
        <dbReference type="EMBL" id="NER18972.1"/>
    </source>
</evidence>
<dbReference type="PROSITE" id="PS50977">
    <property type="entry name" value="HTH_TETR_2"/>
    <property type="match status" value="1"/>
</dbReference>
<evidence type="ECO:0000256" key="1">
    <source>
        <dbReference type="ARBA" id="ARBA00022491"/>
    </source>
</evidence>
<reference evidence="7 8" key="1">
    <citation type="submission" date="2020-01" db="EMBL/GenBank/DDBJ databases">
        <title>Spongiivirga citrea KCTC 32990T.</title>
        <authorList>
            <person name="Wang G."/>
        </authorList>
    </citation>
    <scope>NUCLEOTIDE SEQUENCE [LARGE SCALE GENOMIC DNA]</scope>
    <source>
        <strain evidence="7 8">KCTC 32990</strain>
    </source>
</reference>
<keyword evidence="1" id="KW-0678">Repressor</keyword>
<dbReference type="GO" id="GO:0003700">
    <property type="term" value="F:DNA-binding transcription factor activity"/>
    <property type="evidence" value="ECO:0007669"/>
    <property type="project" value="TreeGrafter"/>
</dbReference>
<dbReference type="Gene3D" id="1.10.357.10">
    <property type="entry name" value="Tetracycline Repressor, domain 2"/>
    <property type="match status" value="1"/>
</dbReference>
<dbReference type="PANTHER" id="PTHR30055">
    <property type="entry name" value="HTH-TYPE TRANSCRIPTIONAL REGULATOR RUTR"/>
    <property type="match status" value="1"/>
</dbReference>
<dbReference type="SUPFAM" id="SSF46689">
    <property type="entry name" value="Homeodomain-like"/>
    <property type="match status" value="1"/>
</dbReference>
<dbReference type="Pfam" id="PF00440">
    <property type="entry name" value="TetR_N"/>
    <property type="match status" value="1"/>
</dbReference>
<evidence type="ECO:0000256" key="5">
    <source>
        <dbReference type="PROSITE-ProRule" id="PRU00335"/>
    </source>
</evidence>
<dbReference type="SUPFAM" id="SSF48498">
    <property type="entry name" value="Tetracyclin repressor-like, C-terminal domain"/>
    <property type="match status" value="1"/>
</dbReference>
<dbReference type="GO" id="GO:0000976">
    <property type="term" value="F:transcription cis-regulatory region binding"/>
    <property type="evidence" value="ECO:0007669"/>
    <property type="project" value="TreeGrafter"/>
</dbReference>
<dbReference type="Gene3D" id="1.10.10.60">
    <property type="entry name" value="Homeodomain-like"/>
    <property type="match status" value="1"/>
</dbReference>
<dbReference type="Proteomes" id="UP000474296">
    <property type="component" value="Unassembled WGS sequence"/>
</dbReference>
<dbReference type="PANTHER" id="PTHR30055:SF175">
    <property type="entry name" value="HTH-TYPE TRANSCRIPTIONAL REPRESSOR KSTR2"/>
    <property type="match status" value="1"/>
</dbReference>
<name>A0A6M0CMT6_9FLAO</name>
<keyword evidence="4" id="KW-0804">Transcription</keyword>
<comment type="caution">
    <text evidence="7">The sequence shown here is derived from an EMBL/GenBank/DDBJ whole genome shotgun (WGS) entry which is preliminary data.</text>
</comment>
<proteinExistence type="predicted"/>
<accession>A0A6M0CMT6</accession>